<dbReference type="AlphaFoldDB" id="A0A086SZD5"/>
<evidence type="ECO:0000313" key="3">
    <source>
        <dbReference type="Proteomes" id="UP000029964"/>
    </source>
</evidence>
<dbReference type="EMBL" id="JPKY01000093">
    <property type="protein sequence ID" value="KFH42467.1"/>
    <property type="molecule type" value="Genomic_DNA"/>
</dbReference>
<dbReference type="OrthoDB" id="3799394at2759"/>
<accession>A0A086SZD5</accession>
<dbReference type="HOGENOM" id="CLU_117769_0_0_1"/>
<dbReference type="Proteomes" id="UP000029964">
    <property type="component" value="Unassembled WGS sequence"/>
</dbReference>
<keyword evidence="3" id="KW-1185">Reference proteome</keyword>
<organism evidence="2 3">
    <name type="scientific">Hapsidospora chrysogenum (strain ATCC 11550 / CBS 779.69 / DSM 880 / IAM 14645 / JCM 23072 / IMI 49137)</name>
    <name type="common">Acremonium chrysogenum</name>
    <dbReference type="NCBI Taxonomy" id="857340"/>
    <lineage>
        <taxon>Eukaryota</taxon>
        <taxon>Fungi</taxon>
        <taxon>Dikarya</taxon>
        <taxon>Ascomycota</taxon>
        <taxon>Pezizomycotina</taxon>
        <taxon>Sordariomycetes</taxon>
        <taxon>Hypocreomycetidae</taxon>
        <taxon>Hypocreales</taxon>
        <taxon>Bionectriaceae</taxon>
        <taxon>Hapsidospora</taxon>
    </lineage>
</organism>
<sequence length="142" mass="14918">MRTAAFLAAAALAVTTVAAEGRRPCGFKIAPCPGDNVCVPMSDDCTNMNVCAGWCSPKPSTHEKDYPSCGGFRIEPKPCDAGSVCVDDPRRPGSCGMACDIPGICVPVDAPKCPDGVCPEGLQCYSYEQFPYGSHESLCLHP</sequence>
<feature type="chain" id="PRO_5001815354" evidence="1">
    <location>
        <begin position="20"/>
        <end position="142"/>
    </location>
</feature>
<evidence type="ECO:0000256" key="1">
    <source>
        <dbReference type="SAM" id="SignalP"/>
    </source>
</evidence>
<reference evidence="3" key="1">
    <citation type="journal article" date="2014" name="Genome Announc.">
        <title>Genome sequence and annotation of Acremonium chrysogenum, producer of the beta-lactam antibiotic cephalosporin C.</title>
        <authorList>
            <person name="Terfehr D."/>
            <person name="Dahlmann T.A."/>
            <person name="Specht T."/>
            <person name="Zadra I."/>
            <person name="Kuernsteiner H."/>
            <person name="Kueck U."/>
        </authorList>
    </citation>
    <scope>NUCLEOTIDE SEQUENCE [LARGE SCALE GENOMIC DNA]</scope>
    <source>
        <strain evidence="3">ATCC 11550 / CBS 779.69 / DSM 880 / IAM 14645 / JCM 23072 / IMI 49137</strain>
    </source>
</reference>
<feature type="signal peptide" evidence="1">
    <location>
        <begin position="1"/>
        <end position="19"/>
    </location>
</feature>
<evidence type="ECO:0000313" key="2">
    <source>
        <dbReference type="EMBL" id="KFH42467.1"/>
    </source>
</evidence>
<name>A0A086SZD5_HAPC1</name>
<proteinExistence type="predicted"/>
<gene>
    <name evidence="2" type="ORF">ACRE_068040</name>
</gene>
<dbReference type="STRING" id="857340.A0A086SZD5"/>
<comment type="caution">
    <text evidence="2">The sequence shown here is derived from an EMBL/GenBank/DDBJ whole genome shotgun (WGS) entry which is preliminary data.</text>
</comment>
<protein>
    <submittedName>
        <fullName evidence="2">Uncharacterized protein</fullName>
    </submittedName>
</protein>
<keyword evidence="1" id="KW-0732">Signal</keyword>